<evidence type="ECO:0000256" key="3">
    <source>
        <dbReference type="ARBA" id="ARBA00023125"/>
    </source>
</evidence>
<keyword evidence="5" id="KW-0540">Nuclease</keyword>
<evidence type="ECO:0000313" key="6">
    <source>
        <dbReference type="Proteomes" id="UP000231194"/>
    </source>
</evidence>
<keyword evidence="6" id="KW-1185">Reference proteome</keyword>
<accession>A0A2M8QY92</accession>
<keyword evidence="2" id="KW-0680">Restriction system</keyword>
<keyword evidence="3" id="KW-0238">DNA-binding</keyword>
<dbReference type="OrthoDB" id="164285at2"/>
<evidence type="ECO:0000313" key="5">
    <source>
        <dbReference type="EMBL" id="PJG50550.1"/>
    </source>
</evidence>
<dbReference type="CDD" id="cd17246">
    <property type="entry name" value="RMtype1_S_SonII-TRD2-CR2_like"/>
    <property type="match status" value="1"/>
</dbReference>
<gene>
    <name evidence="5" type="ORF">CVM73_35795</name>
</gene>
<dbReference type="PANTHER" id="PTHR43140">
    <property type="entry name" value="TYPE-1 RESTRICTION ENZYME ECOKI SPECIFICITY PROTEIN"/>
    <property type="match status" value="1"/>
</dbReference>
<dbReference type="PANTHER" id="PTHR43140:SF1">
    <property type="entry name" value="TYPE I RESTRICTION ENZYME ECOKI SPECIFICITY SUBUNIT"/>
    <property type="match status" value="1"/>
</dbReference>
<dbReference type="SUPFAM" id="SSF116734">
    <property type="entry name" value="DNA methylase specificity domain"/>
    <property type="match status" value="2"/>
</dbReference>
<dbReference type="AlphaFoldDB" id="A0A2M8QY92"/>
<dbReference type="Proteomes" id="UP000231194">
    <property type="component" value="Unassembled WGS sequence"/>
</dbReference>
<dbReference type="GO" id="GO:0009307">
    <property type="term" value="P:DNA restriction-modification system"/>
    <property type="evidence" value="ECO:0007669"/>
    <property type="project" value="UniProtKB-KW"/>
</dbReference>
<organism evidence="5 6">
    <name type="scientific">Bradyrhizobium forestalis</name>
    <dbReference type="NCBI Taxonomy" id="1419263"/>
    <lineage>
        <taxon>Bacteria</taxon>
        <taxon>Pseudomonadati</taxon>
        <taxon>Pseudomonadota</taxon>
        <taxon>Alphaproteobacteria</taxon>
        <taxon>Hyphomicrobiales</taxon>
        <taxon>Nitrobacteraceae</taxon>
        <taxon>Bradyrhizobium</taxon>
    </lineage>
</organism>
<evidence type="ECO:0000256" key="1">
    <source>
        <dbReference type="ARBA" id="ARBA00010923"/>
    </source>
</evidence>
<evidence type="ECO:0000256" key="2">
    <source>
        <dbReference type="ARBA" id="ARBA00022747"/>
    </source>
</evidence>
<reference evidence="5 6" key="1">
    <citation type="submission" date="2017-11" db="EMBL/GenBank/DDBJ databases">
        <title>Bradyrhizobium forestalis sp. nov., an efficient nitrogen-fixing bacterium isolated from nodules of forest legume species in the Amazon.</title>
        <authorList>
            <person name="Costa E.M."/>
            <person name="Guimaraes A."/>
            <person name="Carvalho T.S."/>
            <person name="Rodrigues T.L."/>
            <person name="Ribeiro P.R.A."/>
            <person name="Lebbe L."/>
            <person name="Willems A."/>
            <person name="Moreira F.M.S."/>
        </authorList>
    </citation>
    <scope>NUCLEOTIDE SEQUENCE [LARGE SCALE GENOMIC DNA]</scope>
    <source>
        <strain evidence="5 6">INPA54B</strain>
    </source>
</reference>
<dbReference type="InterPro" id="IPR000055">
    <property type="entry name" value="Restrct_endonuc_typeI_TRD"/>
</dbReference>
<dbReference type="GO" id="GO:0004519">
    <property type="term" value="F:endonuclease activity"/>
    <property type="evidence" value="ECO:0007669"/>
    <property type="project" value="UniProtKB-KW"/>
</dbReference>
<protein>
    <submittedName>
        <fullName evidence="5">Restriction endonuclease subunit S</fullName>
    </submittedName>
</protein>
<dbReference type="InterPro" id="IPR044946">
    <property type="entry name" value="Restrct_endonuc_typeI_TRD_sf"/>
</dbReference>
<dbReference type="GO" id="GO:0003677">
    <property type="term" value="F:DNA binding"/>
    <property type="evidence" value="ECO:0007669"/>
    <property type="project" value="UniProtKB-KW"/>
</dbReference>
<keyword evidence="5" id="KW-0378">Hydrolase</keyword>
<sequence>MNADRLLAHYERIADAPDAVARLRRFILDLAVRGKLVLQDPSDEPAVELLKQIAKEKARLVKAGEIKSPRPIPALSEIPFLIPPSWRWSQLAEIGILSPRNEAPDALQASFVSMPMIAAEYGVANEHEVRPWGEIKKGYTHFAEGDIGLAKITPCFENGKSAVFRHLTGGIGSGTTELHIVRPLFVDQDYILLFLKSPHFIESGIPRMTGTAGQKRVPSGYFAHSPFPLPPLAEQHRIVAKVDELMGLCDQLEAARSVRERARDRLVSASLFRLNAPSPETFQADARFALDALPALIARPDHIKALRQTILNLAVRGKLVPQDAKDEPADELLRRIAKEKARLLNLGEIKKEKPLNPITVENQPFDLPRGWSWVRLDSLSRLITKGSSPKWQGVNYVNADDGILFITSENVGNYKLRKLNDLKFVERRFRDIEPRSMLKQGDFLMNLVGASIGRTAIYDLDLEANINQAVALIRLVEISRGLLVPYLLHYFNSPAAIDFMLGSRVITAQPNMSLTDAREFPVPLPPLTEQRRIVAKLDELMALCDRLEASLVATAATRRCLLEALLAAALAPTEDRELQAAE</sequence>
<comment type="caution">
    <text evidence="5">The sequence shown here is derived from an EMBL/GenBank/DDBJ whole genome shotgun (WGS) entry which is preliminary data.</text>
</comment>
<keyword evidence="5" id="KW-0255">Endonuclease</keyword>
<feature type="domain" description="Type I restriction modification DNA specificity" evidence="4">
    <location>
        <begin position="447"/>
        <end position="549"/>
    </location>
</feature>
<dbReference type="EMBL" id="PGVG01000057">
    <property type="protein sequence ID" value="PJG50550.1"/>
    <property type="molecule type" value="Genomic_DNA"/>
</dbReference>
<proteinExistence type="inferred from homology"/>
<dbReference type="RefSeq" id="WP_100236424.1">
    <property type="nucleotide sequence ID" value="NZ_PGVG01000057.1"/>
</dbReference>
<name>A0A2M8QY92_9BRAD</name>
<dbReference type="Gene3D" id="3.90.220.20">
    <property type="entry name" value="DNA methylase specificity domains"/>
    <property type="match status" value="3"/>
</dbReference>
<dbReference type="CDD" id="cd17260">
    <property type="entry name" value="RMtype1_S_EcoEI-TRD1-CR1_like"/>
    <property type="match status" value="1"/>
</dbReference>
<evidence type="ECO:0000259" key="4">
    <source>
        <dbReference type="Pfam" id="PF01420"/>
    </source>
</evidence>
<dbReference type="Pfam" id="PF01420">
    <property type="entry name" value="Methylase_S"/>
    <property type="match status" value="1"/>
</dbReference>
<comment type="similarity">
    <text evidence="1">Belongs to the type-I restriction system S methylase family.</text>
</comment>
<dbReference type="InterPro" id="IPR051212">
    <property type="entry name" value="Type-I_RE_S_subunit"/>
</dbReference>